<keyword evidence="1" id="KW-0472">Membrane</keyword>
<dbReference type="RefSeq" id="WP_106303498.1">
    <property type="nucleotide sequence ID" value="NZ_PVWO01000096.1"/>
</dbReference>
<evidence type="ECO:0008006" key="4">
    <source>
        <dbReference type="Google" id="ProtNLM"/>
    </source>
</evidence>
<evidence type="ECO:0000256" key="1">
    <source>
        <dbReference type="SAM" id="Phobius"/>
    </source>
</evidence>
<feature type="transmembrane region" description="Helical" evidence="1">
    <location>
        <begin position="69"/>
        <end position="89"/>
    </location>
</feature>
<dbReference type="PANTHER" id="PTHR20992:SF9">
    <property type="entry name" value="AT15442P-RELATED"/>
    <property type="match status" value="1"/>
</dbReference>
<feature type="transmembrane region" description="Helical" evidence="1">
    <location>
        <begin position="270"/>
        <end position="288"/>
    </location>
</feature>
<dbReference type="PANTHER" id="PTHR20992">
    <property type="entry name" value="AT15442P-RELATED"/>
    <property type="match status" value="1"/>
</dbReference>
<sequence length="610" mass="66227">MKKLMTLAAIDRLTHWFAKNLGVDSLRKEQVYLDLAGSLTLTDASYWIQVLFAAGIATLGLVLNSPAVIIGAMLISPLMGSILASGLALATGDIILALRAILNLILSGGLAIALAFLVVLMLPAKEMTSEIMARTQPNLLDLIIALFSGAVGAVAICKEAKGVVTSVPGVSIAVALMPPLCVVGYGIGTAVTFNAETGFAVARGGGLLFFTNLVAITFMAMLVFLALNIDADPVRDRVRTWRETDRESIWVRSLLDKLPASGRLKRIGSLPSRLLLIVITILVISVPLDRSYRQLQSEISYKQQQNRLRSTATEVWHKNFADFPDGKARSYISQLSFQERERQLVAQLQVVTSHVYTEAERGRYKQLLAVKLQRSPDSIGLNLIQIPTASGDLLQKLSEASKPAPPPTTAQLQSGFLESAKLAIASLILPPPARLVSYAASTSPVAPLKMQISYLSERDIDRDGQAVLIEEIRRQLDYPTAEVTFNRLAPILATVTFELDRAQIPPSQTQILDRIGLVLQQNPTLQVELQSGQTPSEIGTIAQDRSLAIQNYLQSQLQIPPVSSGTKNNSRYIVKTELATTPTVRLKTTIELLQNASAIDPIDAGKTNIK</sequence>
<feature type="transmembrane region" description="Helical" evidence="1">
    <location>
        <begin position="44"/>
        <end position="63"/>
    </location>
</feature>
<comment type="caution">
    <text evidence="2">The sequence shown here is derived from an EMBL/GenBank/DDBJ whole genome shotgun (WGS) entry which is preliminary data.</text>
</comment>
<reference evidence="2 3" key="1">
    <citation type="submission" date="2018-03" db="EMBL/GenBank/DDBJ databases">
        <title>The ancient ancestry and fast evolution of plastids.</title>
        <authorList>
            <person name="Moore K.R."/>
            <person name="Magnabosco C."/>
            <person name="Momper L."/>
            <person name="Gold D.A."/>
            <person name="Bosak T."/>
            <person name="Fournier G.P."/>
        </authorList>
    </citation>
    <scope>NUCLEOTIDE SEQUENCE [LARGE SCALE GENOMIC DNA]</scope>
    <source>
        <strain evidence="2 3">CCALA 037</strain>
    </source>
</reference>
<dbReference type="Pfam" id="PF04087">
    <property type="entry name" value="DUF389"/>
    <property type="match status" value="1"/>
</dbReference>
<organism evidence="2 3">
    <name type="scientific">Chamaesiphon polymorphus CCALA 037</name>
    <dbReference type="NCBI Taxonomy" id="2107692"/>
    <lineage>
        <taxon>Bacteria</taxon>
        <taxon>Bacillati</taxon>
        <taxon>Cyanobacteriota</taxon>
        <taxon>Cyanophyceae</taxon>
        <taxon>Gomontiellales</taxon>
        <taxon>Chamaesiphonaceae</taxon>
        <taxon>Chamaesiphon</taxon>
    </lineage>
</organism>
<evidence type="ECO:0000313" key="2">
    <source>
        <dbReference type="EMBL" id="PSB57022.1"/>
    </source>
</evidence>
<proteinExistence type="predicted"/>
<dbReference type="NCBIfam" id="TIGR00271">
    <property type="entry name" value="uncharacterized hydrophobic domain"/>
    <property type="match status" value="1"/>
</dbReference>
<gene>
    <name evidence="2" type="ORF">C7B77_09800</name>
</gene>
<dbReference type="Proteomes" id="UP000238937">
    <property type="component" value="Unassembled WGS sequence"/>
</dbReference>
<name>A0A2T1GHF1_9CYAN</name>
<protein>
    <recommendedName>
        <fullName evidence="4">TIGR00341 family protein</fullName>
    </recommendedName>
</protein>
<keyword evidence="1" id="KW-1133">Transmembrane helix</keyword>
<accession>A0A2T1GHF1</accession>
<feature type="transmembrane region" description="Helical" evidence="1">
    <location>
        <begin position="139"/>
        <end position="157"/>
    </location>
</feature>
<dbReference type="AlphaFoldDB" id="A0A2T1GHF1"/>
<evidence type="ECO:0000313" key="3">
    <source>
        <dbReference type="Proteomes" id="UP000238937"/>
    </source>
</evidence>
<keyword evidence="1" id="KW-0812">Transmembrane</keyword>
<dbReference type="EMBL" id="PVWO01000096">
    <property type="protein sequence ID" value="PSB57022.1"/>
    <property type="molecule type" value="Genomic_DNA"/>
</dbReference>
<dbReference type="OrthoDB" id="9790659at2"/>
<keyword evidence="3" id="KW-1185">Reference proteome</keyword>
<feature type="transmembrane region" description="Helical" evidence="1">
    <location>
        <begin position="101"/>
        <end position="124"/>
    </location>
</feature>
<dbReference type="InterPro" id="IPR005240">
    <property type="entry name" value="DUF389"/>
</dbReference>
<feature type="transmembrane region" description="Helical" evidence="1">
    <location>
        <begin position="169"/>
        <end position="187"/>
    </location>
</feature>
<feature type="transmembrane region" description="Helical" evidence="1">
    <location>
        <begin position="207"/>
        <end position="229"/>
    </location>
</feature>
<dbReference type="SUPFAM" id="SSF103088">
    <property type="entry name" value="OmpA-like"/>
    <property type="match status" value="1"/>
</dbReference>
<dbReference type="InterPro" id="IPR036737">
    <property type="entry name" value="OmpA-like_sf"/>
</dbReference>